<keyword evidence="2" id="KW-1185">Reference proteome</keyword>
<accession>A0ABS1SWI5</accession>
<sequence length="455" mass="50737">MKQTPWRYIGLSAVMATAVACSSDDSEPTSSGSYIQYYNGSANSTSTALVLDDYAYSEVSFADSLPRYEYGTGTTNLEIRGLDAQGDELSIYQSTIGLSNADNHLFMLVGDYSEPEFVDIVYSRSEMDELNSDESGDYSKMQVLIAHAAIGESSFDLYFGKQGEGFSSAVMLDSISYKDHSDEQMFDTGEYVLYLTESGKAEPVFTTAAMKLTDNTVYKLIIRNSFGPGLPKITVDNVDSTGTPDPYVNIDANAEYRLFNGLNNTHRIDAELVSNQESQYLYELEQSQLTEFKEIGYNDYGVTITDSASNQVLANNLLITFNQDESKTIVVYEDELGEARGMTITHDHRPRAFEHQISLANLVPEFEELMIYFVRSSETIESAEYKLSGVEFTELSTISLPSDDYEISVVFKDENDTLTLLYQSAVVQFNQAGNYTMVLSPDDRESLGYQLATFQ</sequence>
<evidence type="ECO:0008006" key="3">
    <source>
        <dbReference type="Google" id="ProtNLM"/>
    </source>
</evidence>
<dbReference type="Proteomes" id="UP000604898">
    <property type="component" value="Unassembled WGS sequence"/>
</dbReference>
<comment type="caution">
    <text evidence="1">The sequence shown here is derived from an EMBL/GenBank/DDBJ whole genome shotgun (WGS) entry which is preliminary data.</text>
</comment>
<dbReference type="EMBL" id="JAESVD010000003">
    <property type="protein sequence ID" value="MBL4912877.1"/>
    <property type="molecule type" value="Genomic_DNA"/>
</dbReference>
<name>A0ABS1SWI5_9GAMM</name>
<dbReference type="RefSeq" id="WP_202721106.1">
    <property type="nucleotide sequence ID" value="NZ_BPEX01000002.1"/>
</dbReference>
<gene>
    <name evidence="1" type="ORF">JMA39_06965</name>
</gene>
<proteinExistence type="predicted"/>
<organism evidence="1 2">
    <name type="scientific">Shewanella schlegeliana</name>
    <dbReference type="NCBI Taxonomy" id="190308"/>
    <lineage>
        <taxon>Bacteria</taxon>
        <taxon>Pseudomonadati</taxon>
        <taxon>Pseudomonadota</taxon>
        <taxon>Gammaproteobacteria</taxon>
        <taxon>Alteromonadales</taxon>
        <taxon>Shewanellaceae</taxon>
        <taxon>Shewanella</taxon>
    </lineage>
</organism>
<dbReference type="PROSITE" id="PS51257">
    <property type="entry name" value="PROKAR_LIPOPROTEIN"/>
    <property type="match status" value="1"/>
</dbReference>
<protein>
    <recommendedName>
        <fullName evidence="3">DUF4397 domain-containing protein</fullName>
    </recommendedName>
</protein>
<reference evidence="1 2" key="1">
    <citation type="submission" date="2021-01" db="EMBL/GenBank/DDBJ databases">
        <title>Genome sequence of Shewanella schlegeliana JCM 11561.</title>
        <authorList>
            <person name="Zhang H."/>
            <person name="Li C."/>
        </authorList>
    </citation>
    <scope>NUCLEOTIDE SEQUENCE [LARGE SCALE GENOMIC DNA]</scope>
    <source>
        <strain evidence="1 2">JCM 11561</strain>
    </source>
</reference>
<evidence type="ECO:0000313" key="1">
    <source>
        <dbReference type="EMBL" id="MBL4912877.1"/>
    </source>
</evidence>
<evidence type="ECO:0000313" key="2">
    <source>
        <dbReference type="Proteomes" id="UP000604898"/>
    </source>
</evidence>